<feature type="transmembrane region" description="Helical" evidence="1">
    <location>
        <begin position="43"/>
        <end position="62"/>
    </location>
</feature>
<organism evidence="2 3">
    <name type="scientific">Bathymodiolus thermophilus thioautotrophic gill symbiont</name>
    <dbReference type="NCBI Taxonomy" id="2360"/>
    <lineage>
        <taxon>Bacteria</taxon>
        <taxon>Pseudomonadati</taxon>
        <taxon>Pseudomonadota</taxon>
        <taxon>Gammaproteobacteria</taxon>
        <taxon>sulfur-oxidizing symbionts</taxon>
    </lineage>
</organism>
<evidence type="ECO:0000313" key="3">
    <source>
        <dbReference type="Proteomes" id="UP000643672"/>
    </source>
</evidence>
<dbReference type="EMBL" id="CAESAQ020000046">
    <property type="protein sequence ID" value="CAB5498018.1"/>
    <property type="molecule type" value="Genomic_DNA"/>
</dbReference>
<keyword evidence="1" id="KW-0812">Transmembrane</keyword>
<accession>A0A8H8XDB1</accession>
<keyword evidence="1" id="KW-1133">Transmembrane helix</keyword>
<sequence>MPLSVENYKKKALHKHIFYFLNENTLFFKSYWKFFGVSMKVKNIFFGFLKALLLVVIFYSSLLSAEDYFFFDFQNYQPLANSPPPYFFQIDSTTGNLVKIIKEDSFRFKTYNLRLKADLELYNAEVRPTLLKWEIKIRPFEEESNSSSLLSGGLVKKIDGASGGDSLGEVHIATYEDRIEAVSYVTNKVPGVPEIDTLVASPEGMRVGQTGSVKGAGSSLLDYELKIFNNRGDRGVRLYSIRDQYYLDRGWQRESDVQGACR</sequence>
<comment type="caution">
    <text evidence="2">The sequence shown here is derived from an EMBL/GenBank/DDBJ whole genome shotgun (WGS) entry which is preliminary data.</text>
</comment>
<evidence type="ECO:0000313" key="2">
    <source>
        <dbReference type="EMBL" id="CAB5498018.1"/>
    </source>
</evidence>
<proteinExistence type="predicted"/>
<dbReference type="AlphaFoldDB" id="A0A8H8XDB1"/>
<evidence type="ECO:0000256" key="1">
    <source>
        <dbReference type="SAM" id="Phobius"/>
    </source>
</evidence>
<keyword evidence="1" id="KW-0472">Membrane</keyword>
<name>A0A8H8XDB1_9GAMM</name>
<dbReference type="Proteomes" id="UP000643672">
    <property type="component" value="Unassembled WGS sequence"/>
</dbReference>
<gene>
    <name evidence="2" type="ORF">THERMOS_768</name>
</gene>
<protein>
    <submittedName>
        <fullName evidence="2">Uncharacterized protein</fullName>
    </submittedName>
</protein>
<keyword evidence="3" id="KW-1185">Reference proteome</keyword>
<reference evidence="2 3" key="1">
    <citation type="submission" date="2020-05" db="EMBL/GenBank/DDBJ databases">
        <authorList>
            <person name="Petersen J."/>
            <person name="Sayavedra L."/>
        </authorList>
    </citation>
    <scope>NUCLEOTIDE SEQUENCE [LARGE SCALE GENOMIC DNA]</scope>
    <source>
        <strain evidence="2">B thermophilus SOXS</strain>
    </source>
</reference>